<dbReference type="Gene3D" id="2.30.30.40">
    <property type="entry name" value="SH3 Domains"/>
    <property type="match status" value="1"/>
</dbReference>
<dbReference type="SMART" id="SM00260">
    <property type="entry name" value="CheW"/>
    <property type="match status" value="1"/>
</dbReference>
<dbReference type="SMART" id="SM00073">
    <property type="entry name" value="HPT"/>
    <property type="match status" value="1"/>
</dbReference>
<evidence type="ECO:0000259" key="9">
    <source>
        <dbReference type="PROSITE" id="PS50894"/>
    </source>
</evidence>
<dbReference type="SUPFAM" id="SSF50341">
    <property type="entry name" value="CheW-like"/>
    <property type="match status" value="1"/>
</dbReference>
<protein>
    <recommendedName>
        <fullName evidence="2">histidine kinase</fullName>
        <ecNumber evidence="2">2.7.13.3</ecNumber>
    </recommendedName>
</protein>
<dbReference type="InterPro" id="IPR036890">
    <property type="entry name" value="HATPase_C_sf"/>
</dbReference>
<keyword evidence="3 6" id="KW-0597">Phosphoprotein</keyword>
<feature type="domain" description="HPt" evidence="9">
    <location>
        <begin position="1"/>
        <end position="104"/>
    </location>
</feature>
<dbReference type="SUPFAM" id="SSF55874">
    <property type="entry name" value="ATPase domain of HSP90 chaperone/DNA topoisomerase II/histidine kinase"/>
    <property type="match status" value="1"/>
</dbReference>
<dbReference type="PANTHER" id="PTHR43395">
    <property type="entry name" value="SENSOR HISTIDINE KINASE CHEA"/>
    <property type="match status" value="1"/>
</dbReference>
<dbReference type="GO" id="GO:0006935">
    <property type="term" value="P:chemotaxis"/>
    <property type="evidence" value="ECO:0007669"/>
    <property type="project" value="UniProtKB-KW"/>
</dbReference>
<dbReference type="SMART" id="SM00387">
    <property type="entry name" value="HATPase_c"/>
    <property type="match status" value="1"/>
</dbReference>
<dbReference type="EC" id="2.7.13.3" evidence="2"/>
<accession>A0A6S6S545</accession>
<reference evidence="10" key="1">
    <citation type="submission" date="2020-01" db="EMBL/GenBank/DDBJ databases">
        <authorList>
            <person name="Meier V. D."/>
            <person name="Meier V D."/>
        </authorList>
    </citation>
    <scope>NUCLEOTIDE SEQUENCE</scope>
    <source>
        <strain evidence="10">HLG_WM_MAG_10</strain>
    </source>
</reference>
<evidence type="ECO:0000313" key="10">
    <source>
        <dbReference type="EMBL" id="CAA6804782.1"/>
    </source>
</evidence>
<evidence type="ECO:0000256" key="2">
    <source>
        <dbReference type="ARBA" id="ARBA00012438"/>
    </source>
</evidence>
<evidence type="ECO:0000256" key="4">
    <source>
        <dbReference type="ARBA" id="ARBA00022679"/>
    </source>
</evidence>
<dbReference type="Pfam" id="PF02518">
    <property type="entry name" value="HATPase_c"/>
    <property type="match status" value="1"/>
</dbReference>
<dbReference type="PROSITE" id="PS50851">
    <property type="entry name" value="CHEW"/>
    <property type="match status" value="1"/>
</dbReference>
<proteinExistence type="predicted"/>
<dbReference type="FunFam" id="3.30.565.10:FF:000016">
    <property type="entry name" value="Chemotaxis protein CheA, putative"/>
    <property type="match status" value="1"/>
</dbReference>
<feature type="domain" description="Histidine kinase" evidence="7">
    <location>
        <begin position="188"/>
        <end position="436"/>
    </location>
</feature>
<dbReference type="SUPFAM" id="SSF47226">
    <property type="entry name" value="Histidine-containing phosphotransfer domain, HPT domain"/>
    <property type="match status" value="1"/>
</dbReference>
<keyword evidence="5 10" id="KW-0418">Kinase</keyword>
<dbReference type="Gene3D" id="3.30.565.10">
    <property type="entry name" value="Histidine kinase-like ATPase, C-terminal domain"/>
    <property type="match status" value="1"/>
</dbReference>
<dbReference type="Gene3D" id="1.10.287.560">
    <property type="entry name" value="Histidine kinase CheA-like, homodimeric domain"/>
    <property type="match status" value="1"/>
</dbReference>
<dbReference type="InterPro" id="IPR005467">
    <property type="entry name" value="His_kinase_dom"/>
</dbReference>
<dbReference type="Pfam" id="PF01627">
    <property type="entry name" value="Hpt"/>
    <property type="match status" value="1"/>
</dbReference>
<dbReference type="InterPro" id="IPR036641">
    <property type="entry name" value="HPT_dom_sf"/>
</dbReference>
<dbReference type="InterPro" id="IPR036061">
    <property type="entry name" value="CheW-like_dom_sf"/>
</dbReference>
<dbReference type="GO" id="GO:0005737">
    <property type="term" value="C:cytoplasm"/>
    <property type="evidence" value="ECO:0007669"/>
    <property type="project" value="InterPro"/>
</dbReference>
<dbReference type="Gene3D" id="1.20.120.160">
    <property type="entry name" value="HPT domain"/>
    <property type="match status" value="1"/>
</dbReference>
<dbReference type="CDD" id="cd00088">
    <property type="entry name" value="HPT"/>
    <property type="match status" value="1"/>
</dbReference>
<dbReference type="PANTHER" id="PTHR43395:SF1">
    <property type="entry name" value="CHEMOTAXIS PROTEIN CHEA"/>
    <property type="match status" value="1"/>
</dbReference>
<dbReference type="GO" id="GO:0005524">
    <property type="term" value="F:ATP binding"/>
    <property type="evidence" value="ECO:0007669"/>
    <property type="project" value="UniProtKB-KW"/>
</dbReference>
<dbReference type="EMBL" id="CACVAQ010000102">
    <property type="protein sequence ID" value="CAA6804782.1"/>
    <property type="molecule type" value="Genomic_DNA"/>
</dbReference>
<dbReference type="InterPro" id="IPR037006">
    <property type="entry name" value="CheA-like_homodim_sf"/>
</dbReference>
<dbReference type="InterPro" id="IPR036097">
    <property type="entry name" value="HisK_dim/P_sf"/>
</dbReference>
<dbReference type="GO" id="GO:0000155">
    <property type="term" value="F:phosphorelay sensor kinase activity"/>
    <property type="evidence" value="ECO:0007669"/>
    <property type="project" value="InterPro"/>
</dbReference>
<feature type="domain" description="CheW-like" evidence="8">
    <location>
        <begin position="438"/>
        <end position="587"/>
    </location>
</feature>
<evidence type="ECO:0000256" key="6">
    <source>
        <dbReference type="PROSITE-ProRule" id="PRU00110"/>
    </source>
</evidence>
<feature type="modified residue" description="Phosphohistidine" evidence="6">
    <location>
        <position position="47"/>
    </location>
</feature>
<dbReference type="PRINTS" id="PR00344">
    <property type="entry name" value="BCTRLSENSOR"/>
</dbReference>
<comment type="catalytic activity">
    <reaction evidence="1">
        <text>ATP + protein L-histidine = ADP + protein N-phospho-L-histidine.</text>
        <dbReference type="EC" id="2.7.13.3"/>
    </reaction>
</comment>
<keyword evidence="4 10" id="KW-0808">Transferase</keyword>
<evidence type="ECO:0000256" key="5">
    <source>
        <dbReference type="ARBA" id="ARBA00022777"/>
    </source>
</evidence>
<dbReference type="InterPro" id="IPR004358">
    <property type="entry name" value="Sig_transdc_His_kin-like_C"/>
</dbReference>
<dbReference type="Pfam" id="PF02895">
    <property type="entry name" value="H-kinase_dim"/>
    <property type="match status" value="1"/>
</dbReference>
<dbReference type="PROSITE" id="PS50109">
    <property type="entry name" value="HIS_KIN"/>
    <property type="match status" value="1"/>
</dbReference>
<dbReference type="InterPro" id="IPR051315">
    <property type="entry name" value="Bact_Chemotaxis_CheA"/>
</dbReference>
<dbReference type="AlphaFoldDB" id="A0A6S6S545"/>
<gene>
    <name evidence="10" type="ORF">HELGO_WM12698</name>
</gene>
<name>A0A6S6S545_9BACT</name>
<sequence>MAKEEEYKEMFLAEAEESYEELNRLFTELEKNNESRPAIDAIFRITHTLKGNAMGMGFDAIAELSHVMEDIFNEVKLRRVTLDSVLFQSLFRANDILGDLIQAVKTGTKVRYKGIRTKLQVALRKAKAYHEAENEKNPVKTEEALTNKTNATENPLDKAEKKLAEDLLLSEPNVFEEEEGENKGHKIILSDMVQVPVRKLDELLNIVGELIIEKDTLIAQRAAEKGMNSDMARLHRLTSDLQYSVMDVRLVQVGFLFNKFHRVLRDAAVIEHKKVDLVLEGTESEIDRNVLKTMSDSLVHLVRNSVGHGIEPPEERLKLGKPEQGTVTLRARNEKDTVYIEISDDGHGVDVDKIKKKAVAKGLIPKEYAPIISREEILLCLFEPGFSNAEVVTEISGRGVGLDVVRMAVESIGGKISVETELGKGTTFTLGLPSSMAVKAALLFQLDQQEFAIALAHTEAVISMPKEEIHKINTGLIATYLGKTISIVFLKDLFDLESMKDLDAKGSLHKHFDQMEDSPNLDIVIVSYNNRLVGLVVDKLMQQKEIVEKKLPSPIDNVALFSGVTILGTGRMCLVLDIVSILSHLFKEKRIGTNIATLG</sequence>
<evidence type="ECO:0000259" key="8">
    <source>
        <dbReference type="PROSITE" id="PS50851"/>
    </source>
</evidence>
<dbReference type="InterPro" id="IPR002545">
    <property type="entry name" value="CheW-lke_dom"/>
</dbReference>
<dbReference type="InterPro" id="IPR003594">
    <property type="entry name" value="HATPase_dom"/>
</dbReference>
<evidence type="ECO:0000256" key="3">
    <source>
        <dbReference type="ARBA" id="ARBA00022553"/>
    </source>
</evidence>
<organism evidence="10">
    <name type="scientific">uncultured Aureispira sp</name>
    <dbReference type="NCBI Taxonomy" id="1331704"/>
    <lineage>
        <taxon>Bacteria</taxon>
        <taxon>Pseudomonadati</taxon>
        <taxon>Bacteroidota</taxon>
        <taxon>Saprospiria</taxon>
        <taxon>Saprospirales</taxon>
        <taxon>Saprospiraceae</taxon>
        <taxon>Aureispira</taxon>
        <taxon>environmental samples</taxon>
    </lineage>
</organism>
<dbReference type="InterPro" id="IPR004105">
    <property type="entry name" value="CheA-like_dim"/>
</dbReference>
<dbReference type="SMART" id="SM01231">
    <property type="entry name" value="H-kinase_dim"/>
    <property type="match status" value="1"/>
</dbReference>
<dbReference type="Pfam" id="PF01584">
    <property type="entry name" value="CheW"/>
    <property type="match status" value="1"/>
</dbReference>
<evidence type="ECO:0000259" key="7">
    <source>
        <dbReference type="PROSITE" id="PS50109"/>
    </source>
</evidence>
<dbReference type="SUPFAM" id="SSF47384">
    <property type="entry name" value="Homodimeric domain of signal transducing histidine kinase"/>
    <property type="match status" value="1"/>
</dbReference>
<evidence type="ECO:0000256" key="1">
    <source>
        <dbReference type="ARBA" id="ARBA00000085"/>
    </source>
</evidence>
<dbReference type="PROSITE" id="PS50894">
    <property type="entry name" value="HPT"/>
    <property type="match status" value="1"/>
</dbReference>
<dbReference type="InterPro" id="IPR008207">
    <property type="entry name" value="Sig_transdc_His_kin_Hpt_dom"/>
</dbReference>